<dbReference type="EMBL" id="CAJOAY010034592">
    <property type="protein sequence ID" value="CAF4446137.1"/>
    <property type="molecule type" value="Genomic_DNA"/>
</dbReference>
<proteinExistence type="predicted"/>
<evidence type="ECO:0000313" key="1">
    <source>
        <dbReference type="EMBL" id="CAF4446137.1"/>
    </source>
</evidence>
<sequence length="72" mass="8165">PINPPAIIQWLFDGDFNDAYGTYNGHLVNNTSVTWMSPGYTGYGISRFLLGYGFQQIFRSMEISLYCLFIAT</sequence>
<protein>
    <submittedName>
        <fullName evidence="1">Uncharacterized protein</fullName>
    </submittedName>
</protein>
<evidence type="ECO:0000313" key="2">
    <source>
        <dbReference type="Proteomes" id="UP000663881"/>
    </source>
</evidence>
<reference evidence="1" key="1">
    <citation type="submission" date="2021-02" db="EMBL/GenBank/DDBJ databases">
        <authorList>
            <person name="Nowell W R."/>
        </authorList>
    </citation>
    <scope>NUCLEOTIDE SEQUENCE</scope>
</reference>
<accession>A0A820S1X3</accession>
<feature type="non-terminal residue" evidence="1">
    <location>
        <position position="1"/>
    </location>
</feature>
<gene>
    <name evidence="1" type="ORF">OKA104_LOCUS53903</name>
</gene>
<organism evidence="1 2">
    <name type="scientific">Adineta steineri</name>
    <dbReference type="NCBI Taxonomy" id="433720"/>
    <lineage>
        <taxon>Eukaryota</taxon>
        <taxon>Metazoa</taxon>
        <taxon>Spiralia</taxon>
        <taxon>Gnathifera</taxon>
        <taxon>Rotifera</taxon>
        <taxon>Eurotatoria</taxon>
        <taxon>Bdelloidea</taxon>
        <taxon>Adinetida</taxon>
        <taxon>Adinetidae</taxon>
        <taxon>Adineta</taxon>
    </lineage>
</organism>
<dbReference type="Proteomes" id="UP000663881">
    <property type="component" value="Unassembled WGS sequence"/>
</dbReference>
<dbReference type="AlphaFoldDB" id="A0A820S1X3"/>
<comment type="caution">
    <text evidence="1">The sequence shown here is derived from an EMBL/GenBank/DDBJ whole genome shotgun (WGS) entry which is preliminary data.</text>
</comment>
<name>A0A820S1X3_9BILA</name>